<dbReference type="InterPro" id="IPR018490">
    <property type="entry name" value="cNMP-bd_dom_sf"/>
</dbReference>
<dbReference type="CDD" id="cd00038">
    <property type="entry name" value="CAP_ED"/>
    <property type="match status" value="1"/>
</dbReference>
<organism evidence="2 3">
    <name type="scientific">Sphingobacterium faecale</name>
    <dbReference type="NCBI Taxonomy" id="2803775"/>
    <lineage>
        <taxon>Bacteria</taxon>
        <taxon>Pseudomonadati</taxon>
        <taxon>Bacteroidota</taxon>
        <taxon>Sphingobacteriia</taxon>
        <taxon>Sphingobacteriales</taxon>
        <taxon>Sphingobacteriaceae</taxon>
        <taxon>Sphingobacterium</taxon>
    </lineage>
</organism>
<dbReference type="InterPro" id="IPR014710">
    <property type="entry name" value="RmlC-like_jellyroll"/>
</dbReference>
<name>A0ABS1R5H0_9SPHI</name>
<feature type="domain" description="Cyclic nucleotide-binding" evidence="1">
    <location>
        <begin position="17"/>
        <end position="138"/>
    </location>
</feature>
<dbReference type="EMBL" id="JAERTY010000008">
    <property type="protein sequence ID" value="MBL1409948.1"/>
    <property type="molecule type" value="Genomic_DNA"/>
</dbReference>
<dbReference type="RefSeq" id="WP_202103662.1">
    <property type="nucleotide sequence ID" value="NZ_JAERTY010000008.1"/>
</dbReference>
<proteinExistence type="predicted"/>
<dbReference type="Gene3D" id="2.60.120.10">
    <property type="entry name" value="Jelly Rolls"/>
    <property type="match status" value="1"/>
</dbReference>
<protein>
    <submittedName>
        <fullName evidence="2">Crp/Fnr family transcriptional regulator</fullName>
    </submittedName>
</protein>
<dbReference type="SUPFAM" id="SSF51206">
    <property type="entry name" value="cAMP-binding domain-like"/>
    <property type="match status" value="1"/>
</dbReference>
<dbReference type="PROSITE" id="PS50042">
    <property type="entry name" value="CNMP_BINDING_3"/>
    <property type="match status" value="1"/>
</dbReference>
<dbReference type="InterPro" id="IPR000595">
    <property type="entry name" value="cNMP-bd_dom"/>
</dbReference>
<comment type="caution">
    <text evidence="2">The sequence shown here is derived from an EMBL/GenBank/DDBJ whole genome shotgun (WGS) entry which is preliminary data.</text>
</comment>
<dbReference type="Pfam" id="PF00027">
    <property type="entry name" value="cNMP_binding"/>
    <property type="match status" value="1"/>
</dbReference>
<accession>A0ABS1R5H0</accession>
<reference evidence="2 3" key="1">
    <citation type="submission" date="2021-01" db="EMBL/GenBank/DDBJ databases">
        <title>C459-1 draft genome sequence.</title>
        <authorList>
            <person name="Zhang X.-F."/>
        </authorList>
    </citation>
    <scope>NUCLEOTIDE SEQUENCE [LARGE SCALE GENOMIC DNA]</scope>
    <source>
        <strain evidence="3">C459-1</strain>
    </source>
</reference>
<dbReference type="Proteomes" id="UP000625283">
    <property type="component" value="Unassembled WGS sequence"/>
</dbReference>
<evidence type="ECO:0000259" key="1">
    <source>
        <dbReference type="PROSITE" id="PS50042"/>
    </source>
</evidence>
<gene>
    <name evidence="2" type="ORF">JKG61_14410</name>
</gene>
<sequence length="199" mass="23151">MDELKKYFDDFKQVVLGYHPLTEEAIAMFESIIKFKLVKKNEILLQIGTVSKQLYFICKGAVIAYYVDEEGNTYNKNIFLENEFAGSTVSALLNTPSEFTLEAIEETALISIHYDSYRALIDHNIEFKNFYIAYLEKNWIIDKEQREISLVMENSTARYLKFLALHPNIDKRIPLQHIASNLGISPTQLSRIRKDLKEK</sequence>
<evidence type="ECO:0000313" key="2">
    <source>
        <dbReference type="EMBL" id="MBL1409948.1"/>
    </source>
</evidence>
<evidence type="ECO:0000313" key="3">
    <source>
        <dbReference type="Proteomes" id="UP000625283"/>
    </source>
</evidence>
<keyword evidence="3" id="KW-1185">Reference proteome</keyword>